<feature type="short sequence motif" description="HXTX 1" evidence="2">
    <location>
        <begin position="50"/>
        <end position="53"/>
    </location>
</feature>
<dbReference type="EMBL" id="MHOO01000012">
    <property type="protein sequence ID" value="OGZ63602.1"/>
    <property type="molecule type" value="Genomic_DNA"/>
</dbReference>
<gene>
    <name evidence="4" type="ORF">A2730_03575</name>
</gene>
<dbReference type="InterPro" id="IPR009097">
    <property type="entry name" value="Cyclic_Pdiesterase"/>
</dbReference>
<feature type="short sequence motif" description="HXTX 2" evidence="2">
    <location>
        <begin position="138"/>
        <end position="141"/>
    </location>
</feature>
<dbReference type="AlphaFoldDB" id="A0A1G2HM66"/>
<comment type="similarity">
    <text evidence="2">Belongs to the 2H phosphoesterase superfamily. ThpR family.</text>
</comment>
<dbReference type="SUPFAM" id="SSF55144">
    <property type="entry name" value="LigT-like"/>
    <property type="match status" value="1"/>
</dbReference>
<organism evidence="4 5">
    <name type="scientific">Candidatus Staskawiczbacteria bacterium RIFCSPHIGHO2_01_FULL_39_25</name>
    <dbReference type="NCBI Taxonomy" id="1802202"/>
    <lineage>
        <taxon>Bacteria</taxon>
        <taxon>Candidatus Staskawicziibacteriota</taxon>
    </lineage>
</organism>
<dbReference type="EC" id="3.1.4.58" evidence="2"/>
<name>A0A1G2HM66_9BACT</name>
<dbReference type="STRING" id="1802202.A2730_03575"/>
<dbReference type="Pfam" id="PF02834">
    <property type="entry name" value="LigT_PEase"/>
    <property type="match status" value="2"/>
</dbReference>
<protein>
    <recommendedName>
        <fullName evidence="2">RNA 2',3'-cyclic phosphodiesterase</fullName>
        <shortName evidence="2">RNA 2',3'-CPDase</shortName>
        <ecNumber evidence="2">3.1.4.58</ecNumber>
    </recommendedName>
</protein>
<dbReference type="Gene3D" id="3.90.1140.10">
    <property type="entry name" value="Cyclic phosphodiesterase"/>
    <property type="match status" value="1"/>
</dbReference>
<dbReference type="HAMAP" id="MF_01940">
    <property type="entry name" value="RNA_CPDase"/>
    <property type="match status" value="1"/>
</dbReference>
<evidence type="ECO:0000313" key="5">
    <source>
        <dbReference type="Proteomes" id="UP000176855"/>
    </source>
</evidence>
<comment type="catalytic activity">
    <reaction evidence="2">
        <text>a 3'-end 2',3'-cyclophospho-ribonucleotide-RNA + H2O = a 3'-end 2'-phospho-ribonucleotide-RNA + H(+)</text>
        <dbReference type="Rhea" id="RHEA:11828"/>
        <dbReference type="Rhea" id="RHEA-COMP:10464"/>
        <dbReference type="Rhea" id="RHEA-COMP:17353"/>
        <dbReference type="ChEBI" id="CHEBI:15377"/>
        <dbReference type="ChEBI" id="CHEBI:15378"/>
        <dbReference type="ChEBI" id="CHEBI:83064"/>
        <dbReference type="ChEBI" id="CHEBI:173113"/>
        <dbReference type="EC" id="3.1.4.58"/>
    </reaction>
</comment>
<dbReference type="GO" id="GO:0004113">
    <property type="term" value="F:2',3'-cyclic-nucleotide 3'-phosphodiesterase activity"/>
    <property type="evidence" value="ECO:0007669"/>
    <property type="project" value="InterPro"/>
</dbReference>
<sequence>MLFRAVYIMQKKHRIFIAINLAPDVKKFLAGFEKKWPELPAKWIGADNLHITLVFLGDITDEELGQTCVIAKEVAQKHALFDIHLNKVTYGSDGKIPPRMIWAGGEKSKELSLLKRDLEEALLEKVNFLLDHKAFAPHVTLARIKEWEWRRIEPEERPEVHEDIDVLFTVESIDVMESKLTRQGPRYVIVESHQLQ</sequence>
<dbReference type="InterPro" id="IPR014051">
    <property type="entry name" value="Phosphoesterase_HXTX"/>
</dbReference>
<comment type="caution">
    <text evidence="4">The sequence shown here is derived from an EMBL/GenBank/DDBJ whole genome shotgun (WGS) entry which is preliminary data.</text>
</comment>
<evidence type="ECO:0000256" key="2">
    <source>
        <dbReference type="HAMAP-Rule" id="MF_01940"/>
    </source>
</evidence>
<keyword evidence="4" id="KW-0436">Ligase</keyword>
<feature type="active site" description="Proton donor" evidence="2">
    <location>
        <position position="50"/>
    </location>
</feature>
<dbReference type="PANTHER" id="PTHR35561">
    <property type="entry name" value="RNA 2',3'-CYCLIC PHOSPHODIESTERASE"/>
    <property type="match status" value="1"/>
</dbReference>
<keyword evidence="1 2" id="KW-0378">Hydrolase</keyword>
<reference evidence="4 5" key="1">
    <citation type="journal article" date="2016" name="Nat. Commun.">
        <title>Thousands of microbial genomes shed light on interconnected biogeochemical processes in an aquifer system.</title>
        <authorList>
            <person name="Anantharaman K."/>
            <person name="Brown C.T."/>
            <person name="Hug L.A."/>
            <person name="Sharon I."/>
            <person name="Castelle C.J."/>
            <person name="Probst A.J."/>
            <person name="Thomas B.C."/>
            <person name="Singh A."/>
            <person name="Wilkins M.J."/>
            <person name="Karaoz U."/>
            <person name="Brodie E.L."/>
            <person name="Williams K.H."/>
            <person name="Hubbard S.S."/>
            <person name="Banfield J.F."/>
        </authorList>
    </citation>
    <scope>NUCLEOTIDE SEQUENCE [LARGE SCALE GENOMIC DNA]</scope>
</reference>
<dbReference type="GO" id="GO:0008664">
    <property type="term" value="F:RNA 2',3'-cyclic 3'-phosphodiesterase activity"/>
    <property type="evidence" value="ECO:0007669"/>
    <property type="project" value="UniProtKB-EC"/>
</dbReference>
<dbReference type="InterPro" id="IPR004175">
    <property type="entry name" value="RNA_CPDase"/>
</dbReference>
<dbReference type="NCBIfam" id="TIGR02258">
    <property type="entry name" value="2_5_ligase"/>
    <property type="match status" value="1"/>
</dbReference>
<feature type="domain" description="Phosphoesterase HXTX" evidence="3">
    <location>
        <begin position="23"/>
        <end position="102"/>
    </location>
</feature>
<evidence type="ECO:0000259" key="3">
    <source>
        <dbReference type="Pfam" id="PF02834"/>
    </source>
</evidence>
<dbReference type="PANTHER" id="PTHR35561:SF1">
    <property type="entry name" value="RNA 2',3'-CYCLIC PHOSPHODIESTERASE"/>
    <property type="match status" value="1"/>
</dbReference>
<feature type="active site" description="Proton acceptor" evidence="2">
    <location>
        <position position="138"/>
    </location>
</feature>
<comment type="function">
    <text evidence="2">Hydrolyzes RNA 2',3'-cyclic phosphodiester to an RNA 2'-phosphomonoester.</text>
</comment>
<evidence type="ECO:0000256" key="1">
    <source>
        <dbReference type="ARBA" id="ARBA00022801"/>
    </source>
</evidence>
<dbReference type="GO" id="GO:0016874">
    <property type="term" value="F:ligase activity"/>
    <property type="evidence" value="ECO:0007669"/>
    <property type="project" value="UniProtKB-KW"/>
</dbReference>
<proteinExistence type="inferred from homology"/>
<feature type="domain" description="Phosphoesterase HXTX" evidence="3">
    <location>
        <begin position="109"/>
        <end position="187"/>
    </location>
</feature>
<evidence type="ECO:0000313" key="4">
    <source>
        <dbReference type="EMBL" id="OGZ63602.1"/>
    </source>
</evidence>
<dbReference type="Proteomes" id="UP000176855">
    <property type="component" value="Unassembled WGS sequence"/>
</dbReference>
<accession>A0A1G2HM66</accession>